<keyword evidence="3" id="KW-1185">Reference proteome</keyword>
<feature type="region of interest" description="Disordered" evidence="1">
    <location>
        <begin position="1"/>
        <end position="54"/>
    </location>
</feature>
<reference evidence="2" key="1">
    <citation type="submission" date="2017-07" db="EMBL/GenBank/DDBJ databases">
        <title>Taro Niue Genome Assembly and Annotation.</title>
        <authorList>
            <person name="Atibalentja N."/>
            <person name="Keating K."/>
            <person name="Fields C.J."/>
        </authorList>
    </citation>
    <scope>NUCLEOTIDE SEQUENCE</scope>
    <source>
        <strain evidence="2">Niue_2</strain>
        <tissue evidence="2">Leaf</tissue>
    </source>
</reference>
<dbReference type="AlphaFoldDB" id="A0A843W2G8"/>
<sequence length="69" mass="7197">MREGGSRGPEALCALGEERGGRRGAGGGNNGGRRESPEPVMVDARAGDDGFRAARRSPSFVARLGRERG</sequence>
<evidence type="ECO:0000313" key="3">
    <source>
        <dbReference type="Proteomes" id="UP000652761"/>
    </source>
</evidence>
<dbReference type="Proteomes" id="UP000652761">
    <property type="component" value="Unassembled WGS sequence"/>
</dbReference>
<evidence type="ECO:0000313" key="2">
    <source>
        <dbReference type="EMBL" id="MQM05293.1"/>
    </source>
</evidence>
<comment type="caution">
    <text evidence="2">The sequence shown here is derived from an EMBL/GenBank/DDBJ whole genome shotgun (WGS) entry which is preliminary data.</text>
</comment>
<organism evidence="2 3">
    <name type="scientific">Colocasia esculenta</name>
    <name type="common">Wild taro</name>
    <name type="synonym">Arum esculentum</name>
    <dbReference type="NCBI Taxonomy" id="4460"/>
    <lineage>
        <taxon>Eukaryota</taxon>
        <taxon>Viridiplantae</taxon>
        <taxon>Streptophyta</taxon>
        <taxon>Embryophyta</taxon>
        <taxon>Tracheophyta</taxon>
        <taxon>Spermatophyta</taxon>
        <taxon>Magnoliopsida</taxon>
        <taxon>Liliopsida</taxon>
        <taxon>Araceae</taxon>
        <taxon>Aroideae</taxon>
        <taxon>Colocasieae</taxon>
        <taxon>Colocasia</taxon>
    </lineage>
</organism>
<gene>
    <name evidence="2" type="ORF">Taro_038099</name>
</gene>
<dbReference type="EMBL" id="NMUH01003387">
    <property type="protein sequence ID" value="MQM05293.1"/>
    <property type="molecule type" value="Genomic_DNA"/>
</dbReference>
<proteinExistence type="predicted"/>
<accession>A0A843W2G8</accession>
<evidence type="ECO:0000256" key="1">
    <source>
        <dbReference type="SAM" id="MobiDB-lite"/>
    </source>
</evidence>
<protein>
    <submittedName>
        <fullName evidence="2">Uncharacterized protein</fullName>
    </submittedName>
</protein>
<name>A0A843W2G8_COLES</name>